<dbReference type="Pfam" id="PF02597">
    <property type="entry name" value="ThiS"/>
    <property type="match status" value="1"/>
</dbReference>
<dbReference type="RefSeq" id="WP_003449779.1">
    <property type="nucleotide sequence ID" value="NC_008261.1"/>
</dbReference>
<dbReference type="eggNOG" id="COG2104">
    <property type="taxonomic scope" value="Bacteria"/>
</dbReference>
<dbReference type="PaxDb" id="195103-CPF_1856"/>
<dbReference type="SUPFAM" id="SSF54285">
    <property type="entry name" value="MoaD/ThiS"/>
    <property type="match status" value="1"/>
</dbReference>
<dbReference type="NCBIfam" id="TIGR01683">
    <property type="entry name" value="thiS"/>
    <property type="match status" value="1"/>
</dbReference>
<dbReference type="Gene3D" id="3.10.20.30">
    <property type="match status" value="1"/>
</dbReference>
<dbReference type="STRING" id="195103.CPF_1856"/>
<dbReference type="CDD" id="cd00565">
    <property type="entry name" value="Ubl_ThiS"/>
    <property type="match status" value="1"/>
</dbReference>
<dbReference type="PANTHER" id="PTHR34472">
    <property type="entry name" value="SULFUR CARRIER PROTEIN THIS"/>
    <property type="match status" value="1"/>
</dbReference>
<proteinExistence type="predicted"/>
<evidence type="ECO:0000313" key="1">
    <source>
        <dbReference type="EMBL" id="ABG82985.1"/>
    </source>
</evidence>
<dbReference type="GeneID" id="93001861"/>
<dbReference type="InterPro" id="IPR010035">
    <property type="entry name" value="Thi_S"/>
</dbReference>
<keyword evidence="2" id="KW-1185">Reference proteome</keyword>
<dbReference type="InterPro" id="IPR003749">
    <property type="entry name" value="ThiS/MoaD-like"/>
</dbReference>
<dbReference type="AlphaFoldDB" id="A0A0H2YQ90"/>
<evidence type="ECO:0000313" key="2">
    <source>
        <dbReference type="Proteomes" id="UP000001823"/>
    </source>
</evidence>
<dbReference type="KEGG" id="cpf:CPF_1856"/>
<protein>
    <submittedName>
        <fullName evidence="1">Thiamine biosynthesis protein ThiS</fullName>
    </submittedName>
</protein>
<reference evidence="1 2" key="1">
    <citation type="journal article" date="2006" name="Genome Res.">
        <title>Skewed genomic variability in strains of the toxigenic bacterial pathogen, Clostridium perfringens.</title>
        <authorList>
            <person name="Myers G.S."/>
            <person name="Rasko D.A."/>
            <person name="Cheung J.K."/>
            <person name="Ravel J."/>
            <person name="Seshadri R."/>
            <person name="Deboy R.T."/>
            <person name="Ren Q."/>
            <person name="Varga J."/>
            <person name="Awad M.M."/>
            <person name="Brinkac L.M."/>
            <person name="Daugherty S.C."/>
            <person name="Haft D.H."/>
            <person name="Dodson R.J."/>
            <person name="Madupu R."/>
            <person name="Nelson W.C."/>
            <person name="Rosovitz M.J."/>
            <person name="Sullivan S.A."/>
            <person name="Khouri H."/>
            <person name="Dimitrov G.I."/>
            <person name="Watkins K.L."/>
            <person name="Mulligan S."/>
            <person name="Benton J."/>
            <person name="Radune D."/>
            <person name="Fisher D.J."/>
            <person name="Atkins H.S."/>
            <person name="Hiscox T."/>
            <person name="Jost B.H."/>
            <person name="Billington S.J."/>
            <person name="Songer J.G."/>
            <person name="McClane B.A."/>
            <person name="Titball R.W."/>
            <person name="Rood J.I."/>
            <person name="Melville S.B."/>
            <person name="Paulsen I.T."/>
        </authorList>
    </citation>
    <scope>NUCLEOTIDE SEQUENCE [LARGE SCALE GENOMIC DNA]</scope>
    <source>
        <strain evidence="2">ATCC 13124 / DSM 756 / JCM 1290 / NCIMB 6125 / NCTC 8237 / S 107 / Type A</strain>
    </source>
</reference>
<dbReference type="InterPro" id="IPR016155">
    <property type="entry name" value="Mopterin_synth/thiamin_S_b"/>
</dbReference>
<gene>
    <name evidence="1" type="primary">thiS</name>
    <name evidence="1" type="ordered locus">CPF_1856</name>
</gene>
<dbReference type="Proteomes" id="UP000001823">
    <property type="component" value="Chromosome"/>
</dbReference>
<sequence length="64" mass="7130">MIVNGKKVEKGELNTVYDLLKSLNVNSKRVVVELNKEIVNSCNYNEILLNHEDVIEIIAFVGGG</sequence>
<dbReference type="InterPro" id="IPR012675">
    <property type="entry name" value="Beta-grasp_dom_sf"/>
</dbReference>
<organism evidence="1 2">
    <name type="scientific">Clostridium perfringens (strain ATCC 13124 / DSM 756 / JCM 1290 / NCIMB 6125 / NCTC 8237 / Type A)</name>
    <dbReference type="NCBI Taxonomy" id="195103"/>
    <lineage>
        <taxon>Bacteria</taxon>
        <taxon>Bacillati</taxon>
        <taxon>Bacillota</taxon>
        <taxon>Clostridia</taxon>
        <taxon>Eubacteriales</taxon>
        <taxon>Clostridiaceae</taxon>
        <taxon>Clostridium</taxon>
    </lineage>
</organism>
<dbReference type="PANTHER" id="PTHR34472:SF1">
    <property type="entry name" value="SULFUR CARRIER PROTEIN THIS"/>
    <property type="match status" value="1"/>
</dbReference>
<accession>A0A0H2YQ90</accession>
<dbReference type="HOGENOM" id="CLU_174611_3_3_9"/>
<name>A0A0H2YQ90_CLOP1</name>
<dbReference type="EMBL" id="CP000246">
    <property type="protein sequence ID" value="ABG82985.1"/>
    <property type="molecule type" value="Genomic_DNA"/>
</dbReference>